<evidence type="ECO:0000313" key="9">
    <source>
        <dbReference type="Proteomes" id="UP001597212"/>
    </source>
</evidence>
<keyword evidence="5" id="KW-1278">Translocase</keyword>
<evidence type="ECO:0000256" key="6">
    <source>
        <dbReference type="ARBA" id="ARBA00023136"/>
    </source>
</evidence>
<dbReference type="SMART" id="SM00382">
    <property type="entry name" value="AAA"/>
    <property type="match status" value="1"/>
</dbReference>
<gene>
    <name evidence="8" type="ORF">ACFQ5K_00795</name>
</gene>
<dbReference type="Pfam" id="PF00005">
    <property type="entry name" value="ABC_tran"/>
    <property type="match status" value="1"/>
</dbReference>
<evidence type="ECO:0000256" key="1">
    <source>
        <dbReference type="ARBA" id="ARBA00022448"/>
    </source>
</evidence>
<name>A0ABW4CRQ6_9LACO</name>
<dbReference type="EMBL" id="JBHTOK010000004">
    <property type="protein sequence ID" value="MFD1439929.1"/>
    <property type="molecule type" value="Genomic_DNA"/>
</dbReference>
<evidence type="ECO:0000256" key="3">
    <source>
        <dbReference type="ARBA" id="ARBA00022741"/>
    </source>
</evidence>
<organism evidence="8 9">
    <name type="scientific">Lacticaseibacillus hegangensis</name>
    <dbReference type="NCBI Taxonomy" id="2486010"/>
    <lineage>
        <taxon>Bacteria</taxon>
        <taxon>Bacillati</taxon>
        <taxon>Bacillota</taxon>
        <taxon>Bacilli</taxon>
        <taxon>Lactobacillales</taxon>
        <taxon>Lactobacillaceae</taxon>
        <taxon>Lacticaseibacillus</taxon>
    </lineage>
</organism>
<keyword evidence="3" id="KW-0547">Nucleotide-binding</keyword>
<keyword evidence="9" id="KW-1185">Reference proteome</keyword>
<dbReference type="InterPro" id="IPR003439">
    <property type="entry name" value="ABC_transporter-like_ATP-bd"/>
</dbReference>
<dbReference type="RefSeq" id="WP_125755836.1">
    <property type="nucleotide sequence ID" value="NZ_JBHTOK010000004.1"/>
</dbReference>
<dbReference type="PROSITE" id="PS50893">
    <property type="entry name" value="ABC_TRANSPORTER_2"/>
    <property type="match status" value="1"/>
</dbReference>
<proteinExistence type="predicted"/>
<dbReference type="InterPro" id="IPR003593">
    <property type="entry name" value="AAA+_ATPase"/>
</dbReference>
<evidence type="ECO:0000256" key="4">
    <source>
        <dbReference type="ARBA" id="ARBA00022840"/>
    </source>
</evidence>
<protein>
    <submittedName>
        <fullName evidence="8">ABC transporter ATP-binding protein</fullName>
    </submittedName>
</protein>
<keyword evidence="4 8" id="KW-0067">ATP-binding</keyword>
<evidence type="ECO:0000256" key="2">
    <source>
        <dbReference type="ARBA" id="ARBA00022475"/>
    </source>
</evidence>
<accession>A0ABW4CRQ6</accession>
<dbReference type="GO" id="GO:0005524">
    <property type="term" value="F:ATP binding"/>
    <property type="evidence" value="ECO:0007669"/>
    <property type="project" value="UniProtKB-KW"/>
</dbReference>
<sequence>MTKAVVKLSHIYKQYGDNHALRDVSFDLQPGEFVALVGMSGGGKSTLLRLIAQLEQPTAGTIEYADANLVTRVMFQDGRLLPWMTTLNNVSFAAHDAKVQARAKKTLTAVGLAGFEETYPTELSGGQKQRLALARALMADPELLLLDEPLGALDALTRRNMQSFITKICDASHLTTLLITHDVDEAARMANRVIVVKNGRAVFETPGAKGESPERVARVADEVLKVILAPDDQAKEGERLG</sequence>
<comment type="caution">
    <text evidence="8">The sequence shown here is derived from an EMBL/GenBank/DDBJ whole genome shotgun (WGS) entry which is preliminary data.</text>
</comment>
<dbReference type="PANTHER" id="PTHR42788:SF17">
    <property type="entry name" value="ALIPHATIC SULFONATES IMPORT ATP-BINDING PROTEIN SSUB"/>
    <property type="match status" value="1"/>
</dbReference>
<evidence type="ECO:0000259" key="7">
    <source>
        <dbReference type="PROSITE" id="PS50893"/>
    </source>
</evidence>
<dbReference type="SUPFAM" id="SSF52540">
    <property type="entry name" value="P-loop containing nucleoside triphosphate hydrolases"/>
    <property type="match status" value="1"/>
</dbReference>
<dbReference type="Gene3D" id="3.40.50.300">
    <property type="entry name" value="P-loop containing nucleotide triphosphate hydrolases"/>
    <property type="match status" value="1"/>
</dbReference>
<feature type="domain" description="ABC transporter" evidence="7">
    <location>
        <begin position="6"/>
        <end position="223"/>
    </location>
</feature>
<dbReference type="InterPro" id="IPR027417">
    <property type="entry name" value="P-loop_NTPase"/>
</dbReference>
<dbReference type="InterPro" id="IPR017871">
    <property type="entry name" value="ABC_transporter-like_CS"/>
</dbReference>
<evidence type="ECO:0000313" key="8">
    <source>
        <dbReference type="EMBL" id="MFD1439929.1"/>
    </source>
</evidence>
<dbReference type="PANTHER" id="PTHR42788">
    <property type="entry name" value="TAURINE IMPORT ATP-BINDING PROTEIN-RELATED"/>
    <property type="match status" value="1"/>
</dbReference>
<keyword evidence="1" id="KW-0813">Transport</keyword>
<keyword evidence="2" id="KW-1003">Cell membrane</keyword>
<keyword evidence="6" id="KW-0472">Membrane</keyword>
<reference evidence="9" key="1">
    <citation type="journal article" date="2019" name="Int. J. Syst. Evol. Microbiol.">
        <title>The Global Catalogue of Microorganisms (GCM) 10K type strain sequencing project: providing services to taxonomists for standard genome sequencing and annotation.</title>
        <authorList>
            <consortium name="The Broad Institute Genomics Platform"/>
            <consortium name="The Broad Institute Genome Sequencing Center for Infectious Disease"/>
            <person name="Wu L."/>
            <person name="Ma J."/>
        </authorList>
    </citation>
    <scope>NUCLEOTIDE SEQUENCE [LARGE SCALE GENOMIC DNA]</scope>
    <source>
        <strain evidence="9">CCM 8912</strain>
    </source>
</reference>
<dbReference type="Proteomes" id="UP001597212">
    <property type="component" value="Unassembled WGS sequence"/>
</dbReference>
<dbReference type="PROSITE" id="PS00211">
    <property type="entry name" value="ABC_TRANSPORTER_1"/>
    <property type="match status" value="1"/>
</dbReference>
<evidence type="ECO:0000256" key="5">
    <source>
        <dbReference type="ARBA" id="ARBA00022967"/>
    </source>
</evidence>
<dbReference type="InterPro" id="IPR050166">
    <property type="entry name" value="ABC_transporter_ATP-bind"/>
</dbReference>